<accession>A0AAN9ES48</accession>
<organism evidence="1 2">
    <name type="scientific">Crotalaria pallida</name>
    <name type="common">Smooth rattlebox</name>
    <name type="synonym">Crotalaria striata</name>
    <dbReference type="NCBI Taxonomy" id="3830"/>
    <lineage>
        <taxon>Eukaryota</taxon>
        <taxon>Viridiplantae</taxon>
        <taxon>Streptophyta</taxon>
        <taxon>Embryophyta</taxon>
        <taxon>Tracheophyta</taxon>
        <taxon>Spermatophyta</taxon>
        <taxon>Magnoliopsida</taxon>
        <taxon>eudicotyledons</taxon>
        <taxon>Gunneridae</taxon>
        <taxon>Pentapetalae</taxon>
        <taxon>rosids</taxon>
        <taxon>fabids</taxon>
        <taxon>Fabales</taxon>
        <taxon>Fabaceae</taxon>
        <taxon>Papilionoideae</taxon>
        <taxon>50 kb inversion clade</taxon>
        <taxon>genistoids sensu lato</taxon>
        <taxon>core genistoids</taxon>
        <taxon>Crotalarieae</taxon>
        <taxon>Crotalaria</taxon>
    </lineage>
</organism>
<keyword evidence="2" id="KW-1185">Reference proteome</keyword>
<dbReference type="EMBL" id="JAYWIO010000005">
    <property type="protein sequence ID" value="KAK7261590.1"/>
    <property type="molecule type" value="Genomic_DNA"/>
</dbReference>
<dbReference type="Proteomes" id="UP001372338">
    <property type="component" value="Unassembled WGS sequence"/>
</dbReference>
<gene>
    <name evidence="1" type="ORF">RIF29_27904</name>
</gene>
<evidence type="ECO:0000313" key="1">
    <source>
        <dbReference type="EMBL" id="KAK7261590.1"/>
    </source>
</evidence>
<dbReference type="SUPFAM" id="SSF54928">
    <property type="entry name" value="RNA-binding domain, RBD"/>
    <property type="match status" value="1"/>
</dbReference>
<proteinExistence type="predicted"/>
<comment type="caution">
    <text evidence="1">The sequence shown here is derived from an EMBL/GenBank/DDBJ whole genome shotgun (WGS) entry which is preliminary data.</text>
</comment>
<dbReference type="AlphaFoldDB" id="A0AAN9ES48"/>
<dbReference type="InterPro" id="IPR035979">
    <property type="entry name" value="RBD_domain_sf"/>
</dbReference>
<sequence>MRASERVRGREWAREAQHFRTCKENRWAGRDHKDRLQASNDKGNFYGHGFLRNSTTFFFSNFTAEQGYEDLWRSFQKWGKKGERFGFVRFVNVDDVKTLAKNLDSIWLGEIKLKVNIPRFNSYDRKNITVKENQKGMHMNNKDKSQQVVHEGKRDEEMEAYETKKNVWSRVGGRIDNVWSRLGVQNTKEEHEENEVNKLVVDNIVEKRNGQYQQRGG</sequence>
<reference evidence="1 2" key="1">
    <citation type="submission" date="2024-01" db="EMBL/GenBank/DDBJ databases">
        <title>The genomes of 5 underutilized Papilionoideae crops provide insights into root nodulation and disease resistanc.</title>
        <authorList>
            <person name="Yuan L."/>
        </authorList>
    </citation>
    <scope>NUCLEOTIDE SEQUENCE [LARGE SCALE GENOMIC DNA]</scope>
    <source>
        <strain evidence="1">ZHUSHIDOU_FW_LH</strain>
        <tissue evidence="1">Leaf</tissue>
    </source>
</reference>
<dbReference type="GO" id="GO:0003676">
    <property type="term" value="F:nucleic acid binding"/>
    <property type="evidence" value="ECO:0007669"/>
    <property type="project" value="InterPro"/>
</dbReference>
<evidence type="ECO:0000313" key="2">
    <source>
        <dbReference type="Proteomes" id="UP001372338"/>
    </source>
</evidence>
<evidence type="ECO:0008006" key="3">
    <source>
        <dbReference type="Google" id="ProtNLM"/>
    </source>
</evidence>
<name>A0AAN9ES48_CROPI</name>
<dbReference type="CDD" id="cd00590">
    <property type="entry name" value="RRM_SF"/>
    <property type="match status" value="1"/>
</dbReference>
<protein>
    <recommendedName>
        <fullName evidence="3">RRM domain-containing protein</fullName>
    </recommendedName>
</protein>